<dbReference type="OrthoDB" id="3162439at2759"/>
<proteinExistence type="predicted"/>
<dbReference type="PANTHER" id="PTHR33840:SF2">
    <property type="entry name" value="TLE1 PHOSPHOLIPASE DOMAIN-CONTAINING PROTEIN"/>
    <property type="match status" value="1"/>
</dbReference>
<dbReference type="Pfam" id="PF09994">
    <property type="entry name" value="T6SS_Tle1-like_cat"/>
    <property type="match status" value="1"/>
</dbReference>
<gene>
    <name evidence="3" type="ORF">HETIRDRAFT_431496</name>
</gene>
<dbReference type="AlphaFoldDB" id="W4KMQ6"/>
<dbReference type="HOGENOM" id="CLU_005049_5_0_1"/>
<evidence type="ECO:0000313" key="3">
    <source>
        <dbReference type="EMBL" id="ETW86989.1"/>
    </source>
</evidence>
<dbReference type="EMBL" id="KI925454">
    <property type="protein sequence ID" value="ETW86989.1"/>
    <property type="molecule type" value="Genomic_DNA"/>
</dbReference>
<organism evidence="3 4">
    <name type="scientific">Heterobasidion irregulare (strain TC 32-1)</name>
    <dbReference type="NCBI Taxonomy" id="747525"/>
    <lineage>
        <taxon>Eukaryota</taxon>
        <taxon>Fungi</taxon>
        <taxon>Dikarya</taxon>
        <taxon>Basidiomycota</taxon>
        <taxon>Agaricomycotina</taxon>
        <taxon>Agaricomycetes</taxon>
        <taxon>Russulales</taxon>
        <taxon>Bondarzewiaceae</taxon>
        <taxon>Heterobasidion</taxon>
        <taxon>Heterobasidion annosum species complex</taxon>
    </lineage>
</organism>
<dbReference type="InterPro" id="IPR029058">
    <property type="entry name" value="AB_hydrolase_fold"/>
</dbReference>
<dbReference type="RefSeq" id="XP_009540945.1">
    <property type="nucleotide sequence ID" value="XM_009542650.1"/>
</dbReference>
<dbReference type="eggNOG" id="ENOG502QPR9">
    <property type="taxonomic scope" value="Eukaryota"/>
</dbReference>
<protein>
    <recommendedName>
        <fullName evidence="2">T6SS Phospholipase effector Tle1-like catalytic domain-containing protein</fullName>
    </recommendedName>
</protein>
<evidence type="ECO:0000256" key="1">
    <source>
        <dbReference type="SAM" id="MobiDB-lite"/>
    </source>
</evidence>
<dbReference type="InParanoid" id="W4KMQ6"/>
<sequence>MSETTPLLENSPTITAYSDGSATEYTPSSASSRTWIPQARSDRTLVLCFDGTGDQFDQDNSNIVQFLAMLRKDDTSKQLVYYQAGIGTYTNPVLVTPVISQVSETLDEMFAWNLSAHVKGGYEFLMQNYAAGDKICIFGFSRGAYTARALAGMLQKVGLLPVCNHQQLPFAYTMYARDDEEGLKLSVMFKRTFSIDVKIEFLGVWDTVASVGLVPRSLPFVGTNSAIRFFRHALSLDERRAKFMPSFYIQSAENVHLTASPRPAPVRRQTSQIKAYEDEENAKSGFTTDVLEVWFAGVHCDVGGGSVRNGERHSLARIPLRWMIRECFEAKTGIIFDAHMLQNEVGMNVDFDKMSLKPLPPRLSPRPELKTQHIQPNDDIPSFFSSLWKFVWSAVSFPFILLTSLITGGRKPSINLEPRLRSPFLDEDVEELQDALSPIYDQLPRQWYWRVLEWIPLHVKKQKALVAQTDNENDYVWTINKGRGRKVFRHVMDRQLKIHRSVKTRLEALDAAGKAGTYIPQIRPKLTHEPARRMTHQDWNVNESTWFKWWD</sequence>
<dbReference type="Proteomes" id="UP000030671">
    <property type="component" value="Unassembled WGS sequence"/>
</dbReference>
<dbReference type="PANTHER" id="PTHR33840">
    <property type="match status" value="1"/>
</dbReference>
<reference evidence="3 4" key="1">
    <citation type="journal article" date="2012" name="New Phytol.">
        <title>Insight into trade-off between wood decay and parasitism from the genome of a fungal forest pathogen.</title>
        <authorList>
            <person name="Olson A."/>
            <person name="Aerts A."/>
            <person name="Asiegbu F."/>
            <person name="Belbahri L."/>
            <person name="Bouzid O."/>
            <person name="Broberg A."/>
            <person name="Canback B."/>
            <person name="Coutinho P.M."/>
            <person name="Cullen D."/>
            <person name="Dalman K."/>
            <person name="Deflorio G."/>
            <person name="van Diepen L.T."/>
            <person name="Dunand C."/>
            <person name="Duplessis S."/>
            <person name="Durling M."/>
            <person name="Gonthier P."/>
            <person name="Grimwood J."/>
            <person name="Fossdal C.G."/>
            <person name="Hansson D."/>
            <person name="Henrissat B."/>
            <person name="Hietala A."/>
            <person name="Himmelstrand K."/>
            <person name="Hoffmeister D."/>
            <person name="Hogberg N."/>
            <person name="James T.Y."/>
            <person name="Karlsson M."/>
            <person name="Kohler A."/>
            <person name="Kues U."/>
            <person name="Lee Y.H."/>
            <person name="Lin Y.C."/>
            <person name="Lind M."/>
            <person name="Lindquist E."/>
            <person name="Lombard V."/>
            <person name="Lucas S."/>
            <person name="Lunden K."/>
            <person name="Morin E."/>
            <person name="Murat C."/>
            <person name="Park J."/>
            <person name="Raffaello T."/>
            <person name="Rouze P."/>
            <person name="Salamov A."/>
            <person name="Schmutz J."/>
            <person name="Solheim H."/>
            <person name="Stahlberg J."/>
            <person name="Velez H."/>
            <person name="de Vries R.P."/>
            <person name="Wiebenga A."/>
            <person name="Woodward S."/>
            <person name="Yakovlev I."/>
            <person name="Garbelotto M."/>
            <person name="Martin F."/>
            <person name="Grigoriev I.V."/>
            <person name="Stenlid J."/>
        </authorList>
    </citation>
    <scope>NUCLEOTIDE SEQUENCE [LARGE SCALE GENOMIC DNA]</scope>
    <source>
        <strain evidence="3 4">TC 32-1</strain>
    </source>
</reference>
<dbReference type="SUPFAM" id="SSF53474">
    <property type="entry name" value="alpha/beta-Hydrolases"/>
    <property type="match status" value="1"/>
</dbReference>
<feature type="non-terminal residue" evidence="3">
    <location>
        <position position="1"/>
    </location>
</feature>
<dbReference type="InterPro" id="IPR018712">
    <property type="entry name" value="Tle1-like_cat"/>
</dbReference>
<name>W4KMQ6_HETIT</name>
<keyword evidence="4" id="KW-1185">Reference proteome</keyword>
<evidence type="ECO:0000313" key="4">
    <source>
        <dbReference type="Proteomes" id="UP000030671"/>
    </source>
</evidence>
<feature type="region of interest" description="Disordered" evidence="1">
    <location>
        <begin position="1"/>
        <end position="30"/>
    </location>
</feature>
<dbReference type="GeneID" id="20674538"/>
<accession>W4KMQ6</accession>
<feature type="domain" description="T6SS Phospholipase effector Tle1-like catalytic" evidence="2">
    <location>
        <begin position="43"/>
        <end position="326"/>
    </location>
</feature>
<evidence type="ECO:0000259" key="2">
    <source>
        <dbReference type="Pfam" id="PF09994"/>
    </source>
</evidence>
<dbReference type="KEGG" id="hir:HETIRDRAFT_431496"/>